<evidence type="ECO:0008006" key="5">
    <source>
        <dbReference type="Google" id="ProtNLM"/>
    </source>
</evidence>
<evidence type="ECO:0000256" key="1">
    <source>
        <dbReference type="ARBA" id="ARBA00022741"/>
    </source>
</evidence>
<dbReference type="InterPro" id="IPR005225">
    <property type="entry name" value="Small_GTP-bd"/>
</dbReference>
<dbReference type="Pfam" id="PF00071">
    <property type="entry name" value="Ras"/>
    <property type="match status" value="1"/>
</dbReference>
<dbReference type="EMBL" id="CAUEEQ010041200">
    <property type="protein sequence ID" value="CAJ0956096.1"/>
    <property type="molecule type" value="Genomic_DNA"/>
</dbReference>
<organism evidence="3 4">
    <name type="scientific">Ranitomeya imitator</name>
    <name type="common">mimic poison frog</name>
    <dbReference type="NCBI Taxonomy" id="111125"/>
    <lineage>
        <taxon>Eukaryota</taxon>
        <taxon>Metazoa</taxon>
        <taxon>Chordata</taxon>
        <taxon>Craniata</taxon>
        <taxon>Vertebrata</taxon>
        <taxon>Euteleostomi</taxon>
        <taxon>Amphibia</taxon>
        <taxon>Batrachia</taxon>
        <taxon>Anura</taxon>
        <taxon>Neobatrachia</taxon>
        <taxon>Hyloidea</taxon>
        <taxon>Dendrobatidae</taxon>
        <taxon>Dendrobatinae</taxon>
        <taxon>Ranitomeya</taxon>
    </lineage>
</organism>
<dbReference type="InterPro" id="IPR050227">
    <property type="entry name" value="Rab"/>
</dbReference>
<dbReference type="SMART" id="SM00175">
    <property type="entry name" value="RAB"/>
    <property type="match status" value="1"/>
</dbReference>
<proteinExistence type="predicted"/>
<keyword evidence="1" id="KW-0547">Nucleotide-binding</keyword>
<name>A0ABN9M0Z7_9NEOB</name>
<dbReference type="PROSITE" id="PS51419">
    <property type="entry name" value="RAB"/>
    <property type="match status" value="1"/>
</dbReference>
<evidence type="ECO:0000256" key="2">
    <source>
        <dbReference type="ARBA" id="ARBA00023134"/>
    </source>
</evidence>
<accession>A0ABN9M0Z7</accession>
<evidence type="ECO:0000313" key="4">
    <source>
        <dbReference type="Proteomes" id="UP001176940"/>
    </source>
</evidence>
<dbReference type="PROSITE" id="PS51421">
    <property type="entry name" value="RAS"/>
    <property type="match status" value="1"/>
</dbReference>
<dbReference type="Gene3D" id="3.40.50.300">
    <property type="entry name" value="P-loop containing nucleotide triphosphate hydrolases"/>
    <property type="match status" value="1"/>
</dbReference>
<dbReference type="PRINTS" id="PR00449">
    <property type="entry name" value="RASTRNSFRMNG"/>
</dbReference>
<gene>
    <name evidence="3" type="ORF">RIMI_LOCUS15365051</name>
</gene>
<dbReference type="InterPro" id="IPR001806">
    <property type="entry name" value="Small_GTPase"/>
</dbReference>
<dbReference type="SMART" id="SM00174">
    <property type="entry name" value="RHO"/>
    <property type="match status" value="1"/>
</dbReference>
<reference evidence="3" key="1">
    <citation type="submission" date="2023-07" db="EMBL/GenBank/DDBJ databases">
        <authorList>
            <person name="Stuckert A."/>
        </authorList>
    </citation>
    <scope>NUCLEOTIDE SEQUENCE</scope>
</reference>
<dbReference type="SMART" id="SM00176">
    <property type="entry name" value="RAN"/>
    <property type="match status" value="1"/>
</dbReference>
<dbReference type="SUPFAM" id="SSF52540">
    <property type="entry name" value="P-loop containing nucleoside triphosphate hydrolases"/>
    <property type="match status" value="1"/>
</dbReference>
<evidence type="ECO:0000313" key="3">
    <source>
        <dbReference type="EMBL" id="CAJ0956096.1"/>
    </source>
</evidence>
<dbReference type="Proteomes" id="UP001176940">
    <property type="component" value="Unassembled WGS sequence"/>
</dbReference>
<dbReference type="InterPro" id="IPR027417">
    <property type="entry name" value="P-loop_NTPase"/>
</dbReference>
<protein>
    <recommendedName>
        <fullName evidence="5">Ras-related protein Rab-30</fullName>
    </recommendedName>
</protein>
<dbReference type="NCBIfam" id="TIGR00231">
    <property type="entry name" value="small_GTP"/>
    <property type="match status" value="1"/>
</dbReference>
<comment type="caution">
    <text evidence="3">The sequence shown here is derived from an EMBL/GenBank/DDBJ whole genome shotgun (WGS) entry which is preliminary data.</text>
</comment>
<keyword evidence="4" id="KW-1185">Reference proteome</keyword>
<dbReference type="SMART" id="SM00173">
    <property type="entry name" value="RAS"/>
    <property type="match status" value="1"/>
</dbReference>
<dbReference type="PANTHER" id="PTHR47977">
    <property type="entry name" value="RAS-RELATED PROTEIN RAB"/>
    <property type="match status" value="1"/>
</dbReference>
<sequence length="192" mass="21790">MSMEDYDFLFKIVLIGNAGVGKTCLVRRFTQGLFPPGQGATIGVDFMIKTIWDTAGQERFRSITQSYYRSANALILTYDITCEESFRCLPEWLREIEQYANNEVITVLVGNKIDLAERREVSQQRAEEFAGSQNMYYLETSAKESDNVEKLFLDLACRLISEARQNALVNNVDSSLPGEGKTISYLNCCNFN</sequence>
<keyword evidence="2" id="KW-0342">GTP-binding</keyword>